<reference evidence="8 9" key="1">
    <citation type="submission" date="2018-12" db="EMBL/GenBank/DDBJ databases">
        <title>Lysinibacillus antri sp. nov., isolated from a cave soil.</title>
        <authorList>
            <person name="Narsing Rao M.P."/>
            <person name="Zhang H."/>
            <person name="Dong Z.-Y."/>
            <person name="Niu X.-K."/>
            <person name="Zhang K."/>
            <person name="Fang B.-Z."/>
            <person name="Kang Y.-Q."/>
            <person name="Xiao M."/>
            <person name="Li W.-J."/>
        </authorList>
    </citation>
    <scope>NUCLEOTIDE SEQUENCE [LARGE SCALE GENOMIC DNA]</scope>
    <source>
        <strain evidence="8 9">SYSU K30002</strain>
    </source>
</reference>
<accession>A0A432L829</accession>
<evidence type="ECO:0000313" key="8">
    <source>
        <dbReference type="EMBL" id="RUL47905.1"/>
    </source>
</evidence>
<feature type="transmembrane region" description="Helical" evidence="6">
    <location>
        <begin position="41"/>
        <end position="58"/>
    </location>
</feature>
<feature type="domain" description="GtrA/DPMS transmembrane" evidence="7">
    <location>
        <begin position="13"/>
        <end position="126"/>
    </location>
</feature>
<comment type="caution">
    <text evidence="8">The sequence shown here is derived from an EMBL/GenBank/DDBJ whole genome shotgun (WGS) entry which is preliminary data.</text>
</comment>
<keyword evidence="5 6" id="KW-0472">Membrane</keyword>
<evidence type="ECO:0000256" key="4">
    <source>
        <dbReference type="ARBA" id="ARBA00022989"/>
    </source>
</evidence>
<evidence type="ECO:0000256" key="6">
    <source>
        <dbReference type="SAM" id="Phobius"/>
    </source>
</evidence>
<evidence type="ECO:0000313" key="9">
    <source>
        <dbReference type="Proteomes" id="UP000287910"/>
    </source>
</evidence>
<feature type="transmembrane region" description="Helical" evidence="6">
    <location>
        <begin position="12"/>
        <end position="35"/>
    </location>
</feature>
<dbReference type="GO" id="GO:0005886">
    <property type="term" value="C:plasma membrane"/>
    <property type="evidence" value="ECO:0007669"/>
    <property type="project" value="TreeGrafter"/>
</dbReference>
<evidence type="ECO:0000256" key="2">
    <source>
        <dbReference type="ARBA" id="ARBA00009399"/>
    </source>
</evidence>
<dbReference type="RefSeq" id="WP_126660508.1">
    <property type="nucleotide sequence ID" value="NZ_RYYR01000035.1"/>
</dbReference>
<feature type="transmembrane region" description="Helical" evidence="6">
    <location>
        <begin position="100"/>
        <end position="120"/>
    </location>
</feature>
<keyword evidence="3 6" id="KW-0812">Transmembrane</keyword>
<dbReference type="AlphaFoldDB" id="A0A432L829"/>
<organism evidence="8 9">
    <name type="scientific">Lysinibacillus antri</name>
    <dbReference type="NCBI Taxonomy" id="2498145"/>
    <lineage>
        <taxon>Bacteria</taxon>
        <taxon>Bacillati</taxon>
        <taxon>Bacillota</taxon>
        <taxon>Bacilli</taxon>
        <taxon>Bacillales</taxon>
        <taxon>Bacillaceae</taxon>
        <taxon>Lysinibacillus</taxon>
    </lineage>
</organism>
<dbReference type="Pfam" id="PF04138">
    <property type="entry name" value="GtrA_DPMS_TM"/>
    <property type="match status" value="1"/>
</dbReference>
<feature type="transmembrane region" description="Helical" evidence="6">
    <location>
        <begin position="73"/>
        <end position="94"/>
    </location>
</feature>
<evidence type="ECO:0000256" key="1">
    <source>
        <dbReference type="ARBA" id="ARBA00004141"/>
    </source>
</evidence>
<dbReference type="InterPro" id="IPR051401">
    <property type="entry name" value="GtrA_CellWall_Glycosyl"/>
</dbReference>
<dbReference type="InterPro" id="IPR007267">
    <property type="entry name" value="GtrA_DPMS_TM"/>
</dbReference>
<dbReference type="Proteomes" id="UP000287910">
    <property type="component" value="Unassembled WGS sequence"/>
</dbReference>
<dbReference type="PANTHER" id="PTHR38459">
    <property type="entry name" value="PROPHAGE BACTOPRENOL-LINKED GLUCOSE TRANSLOCASE HOMOLOG"/>
    <property type="match status" value="1"/>
</dbReference>
<dbReference type="PANTHER" id="PTHR38459:SF1">
    <property type="entry name" value="PROPHAGE BACTOPRENOL-LINKED GLUCOSE TRANSLOCASE HOMOLOG"/>
    <property type="match status" value="1"/>
</dbReference>
<proteinExistence type="inferred from homology"/>
<sequence>MLLQKEVSIRFLKYSLVGCICTLIYFISVFLLVELFHQEPLLGTAIAFIVMTVFSFYLNKRFTFGSDFSSKKLLRFFTVALVGFVLNFAIIFLIVNVMAFHYFIGELVTILIIPVINFILNNYWTFQ</sequence>
<gene>
    <name evidence="8" type="ORF">EK386_17700</name>
</gene>
<comment type="similarity">
    <text evidence="2">Belongs to the GtrA family.</text>
</comment>
<dbReference type="GO" id="GO:0000271">
    <property type="term" value="P:polysaccharide biosynthetic process"/>
    <property type="evidence" value="ECO:0007669"/>
    <property type="project" value="InterPro"/>
</dbReference>
<dbReference type="EMBL" id="RYYR01000035">
    <property type="protein sequence ID" value="RUL47905.1"/>
    <property type="molecule type" value="Genomic_DNA"/>
</dbReference>
<protein>
    <submittedName>
        <fullName evidence="8">GtrA family protein</fullName>
    </submittedName>
</protein>
<comment type="subcellular location">
    <subcellularLocation>
        <location evidence="1">Membrane</location>
        <topology evidence="1">Multi-pass membrane protein</topology>
    </subcellularLocation>
</comment>
<keyword evidence="4 6" id="KW-1133">Transmembrane helix</keyword>
<name>A0A432L829_9BACI</name>
<evidence type="ECO:0000256" key="3">
    <source>
        <dbReference type="ARBA" id="ARBA00022692"/>
    </source>
</evidence>
<evidence type="ECO:0000259" key="7">
    <source>
        <dbReference type="Pfam" id="PF04138"/>
    </source>
</evidence>
<keyword evidence="9" id="KW-1185">Reference proteome</keyword>
<evidence type="ECO:0000256" key="5">
    <source>
        <dbReference type="ARBA" id="ARBA00023136"/>
    </source>
</evidence>